<dbReference type="Proteomes" id="UP001352852">
    <property type="component" value="Unassembled WGS sequence"/>
</dbReference>
<feature type="non-terminal residue" evidence="11">
    <location>
        <position position="1"/>
    </location>
</feature>
<comment type="caution">
    <text evidence="11">The sequence shown here is derived from an EMBL/GenBank/DDBJ whole genome shotgun (WGS) entry which is preliminary data.</text>
</comment>
<keyword evidence="4" id="KW-0175">Coiled coil</keyword>
<dbReference type="EMBL" id="JAHUTJ010025181">
    <property type="protein sequence ID" value="MED6273740.1"/>
    <property type="molecule type" value="Genomic_DNA"/>
</dbReference>
<reference evidence="11 12" key="1">
    <citation type="submission" date="2021-06" db="EMBL/GenBank/DDBJ databases">
        <authorList>
            <person name="Palmer J.M."/>
        </authorList>
    </citation>
    <scope>NUCLEOTIDE SEQUENCE [LARGE SCALE GENOMIC DNA]</scope>
    <source>
        <strain evidence="11 12">CL_MEX2019</strain>
        <tissue evidence="11">Muscle</tissue>
    </source>
</reference>
<evidence type="ECO:0000256" key="1">
    <source>
        <dbReference type="ARBA" id="ARBA00002689"/>
    </source>
</evidence>
<keyword evidence="12" id="KW-1185">Reference proteome</keyword>
<keyword evidence="7" id="KW-1015">Disulfide bond</keyword>
<name>A0ABU7DGY5_9TELE</name>
<evidence type="ECO:0000256" key="3">
    <source>
        <dbReference type="ARBA" id="ARBA00022792"/>
    </source>
</evidence>
<proteinExistence type="inferred from homology"/>
<evidence type="ECO:0000256" key="8">
    <source>
        <dbReference type="ARBA" id="ARBA00023288"/>
    </source>
</evidence>
<keyword evidence="2" id="KW-0519">Myristate</keyword>
<evidence type="ECO:0000256" key="6">
    <source>
        <dbReference type="ARBA" id="ARBA00023136"/>
    </source>
</evidence>
<keyword evidence="3" id="KW-0999">Mitochondrion inner membrane</keyword>
<protein>
    <submittedName>
        <fullName evidence="11">Uncharacterized protein</fullName>
    </submittedName>
</protein>
<dbReference type="PANTHER" id="PTHR47609:SF1">
    <property type="entry name" value="MICOS COMPLEX SUBUNIT MIC25"/>
    <property type="match status" value="1"/>
</dbReference>
<evidence type="ECO:0000313" key="11">
    <source>
        <dbReference type="EMBL" id="MED6273740.1"/>
    </source>
</evidence>
<evidence type="ECO:0000313" key="12">
    <source>
        <dbReference type="Proteomes" id="UP001352852"/>
    </source>
</evidence>
<sequence>APSASETQEEIRKNYERQQALVQEQLAKLAQRERETAAVTDMDRTTAPVIMEKWRTHEEQEKAKLLAKRLEWKEQELATVSSFYKEQLEILEKKFL</sequence>
<organism evidence="11 12">
    <name type="scientific">Characodon lateralis</name>
    <dbReference type="NCBI Taxonomy" id="208331"/>
    <lineage>
        <taxon>Eukaryota</taxon>
        <taxon>Metazoa</taxon>
        <taxon>Chordata</taxon>
        <taxon>Craniata</taxon>
        <taxon>Vertebrata</taxon>
        <taxon>Euteleostomi</taxon>
        <taxon>Actinopterygii</taxon>
        <taxon>Neopterygii</taxon>
        <taxon>Teleostei</taxon>
        <taxon>Neoteleostei</taxon>
        <taxon>Acanthomorphata</taxon>
        <taxon>Ovalentaria</taxon>
        <taxon>Atherinomorphae</taxon>
        <taxon>Cyprinodontiformes</taxon>
        <taxon>Goodeidae</taxon>
        <taxon>Characodon</taxon>
    </lineage>
</organism>
<dbReference type="Pfam" id="PF05300">
    <property type="entry name" value="MIC19_MIC25"/>
    <property type="match status" value="1"/>
</dbReference>
<evidence type="ECO:0000256" key="9">
    <source>
        <dbReference type="ARBA" id="ARBA00034476"/>
    </source>
</evidence>
<gene>
    <name evidence="11" type="ORF">CHARACLAT_009596</name>
</gene>
<comment type="function">
    <text evidence="1">Component of the MICOS complex, a large protein complex of the mitochondrial inner membrane that plays crucial roles in the maintenance of crista junctions, inner membrane architecture, and formation of contact sites to the outer membrane.</text>
</comment>
<dbReference type="InterPro" id="IPR042860">
    <property type="entry name" value="MIC25"/>
</dbReference>
<dbReference type="InterPro" id="IPR007964">
    <property type="entry name" value="MIC19/MIC25"/>
</dbReference>
<evidence type="ECO:0000256" key="5">
    <source>
        <dbReference type="ARBA" id="ARBA00023128"/>
    </source>
</evidence>
<comment type="similarity">
    <text evidence="10">Belongs to the MICOS complex subunit Mic19 family. Metazoan Mic25 subfamily.</text>
</comment>
<keyword evidence="5" id="KW-0496">Mitochondrion</keyword>
<evidence type="ECO:0000256" key="2">
    <source>
        <dbReference type="ARBA" id="ARBA00022707"/>
    </source>
</evidence>
<evidence type="ECO:0000256" key="7">
    <source>
        <dbReference type="ARBA" id="ARBA00023157"/>
    </source>
</evidence>
<keyword evidence="8" id="KW-0449">Lipoprotein</keyword>
<keyword evidence="6" id="KW-0472">Membrane</keyword>
<dbReference type="PANTHER" id="PTHR47609">
    <property type="entry name" value="MICOS COMPLEX SUBUNIT MIC25"/>
    <property type="match status" value="1"/>
</dbReference>
<accession>A0ABU7DGY5</accession>
<evidence type="ECO:0000256" key="4">
    <source>
        <dbReference type="ARBA" id="ARBA00023054"/>
    </source>
</evidence>
<comment type="subcellular location">
    <subcellularLocation>
        <location evidence="9">Mitochondrion inner membrane</location>
        <topology evidence="9">Lipid-anchor</topology>
    </subcellularLocation>
</comment>
<evidence type="ECO:0000256" key="10">
    <source>
        <dbReference type="ARBA" id="ARBA00034480"/>
    </source>
</evidence>